<evidence type="ECO:0000313" key="1">
    <source>
        <dbReference type="EMBL" id="KAF2025404.1"/>
    </source>
</evidence>
<evidence type="ECO:0000313" key="2">
    <source>
        <dbReference type="Proteomes" id="UP000799777"/>
    </source>
</evidence>
<dbReference type="PANTHER" id="PTHR33112">
    <property type="entry name" value="DOMAIN PROTEIN, PUTATIVE-RELATED"/>
    <property type="match status" value="1"/>
</dbReference>
<keyword evidence="2" id="KW-1185">Reference proteome</keyword>
<name>A0A9P4H162_9PLEO</name>
<gene>
    <name evidence="1" type="ORF">EK21DRAFT_93299</name>
</gene>
<dbReference type="PANTHER" id="PTHR33112:SF1">
    <property type="entry name" value="HETEROKARYON INCOMPATIBILITY DOMAIN-CONTAINING PROTEIN"/>
    <property type="match status" value="1"/>
</dbReference>
<dbReference type="AlphaFoldDB" id="A0A9P4H162"/>
<sequence length="314" mass="35466">MLAHMLQSWQQSGPMQTGLAGVSLPRQMKQRCVNLDSLSLIPSLPTLSHALAETAWIHRGCSDTIDAAIFQGDHRVLRGNFARDFTNHITEYSGRAFTHEEDVLKAFHGLLSRARLFTFFGVPVLFAEERMQGSVNAAFANGLWWTPVTSKASWAVPLERRSQFPSWTWAGWKGPVRYPVEHGIGAGGDDGKLMKVDDTRRHARFSIQVNDQEFHSLKSVVRTLKGKVISEVSPVLCLKATVFQLRFQRSKYGADDFCMCNCHPDSPYSAIVPSSNRWDTPCFFEKPTSRDGWYHDVTGKYWDCVLLFESTLGY</sequence>
<accession>A0A9P4H162</accession>
<dbReference type="Proteomes" id="UP000799777">
    <property type="component" value="Unassembled WGS sequence"/>
</dbReference>
<proteinExistence type="predicted"/>
<comment type="caution">
    <text evidence="1">The sequence shown here is derived from an EMBL/GenBank/DDBJ whole genome shotgun (WGS) entry which is preliminary data.</text>
</comment>
<dbReference type="OrthoDB" id="5428863at2759"/>
<protein>
    <submittedName>
        <fullName evidence="1">Uncharacterized protein</fullName>
    </submittedName>
</protein>
<reference evidence="1" key="1">
    <citation type="journal article" date="2020" name="Stud. Mycol.">
        <title>101 Dothideomycetes genomes: a test case for predicting lifestyles and emergence of pathogens.</title>
        <authorList>
            <person name="Haridas S."/>
            <person name="Albert R."/>
            <person name="Binder M."/>
            <person name="Bloem J."/>
            <person name="Labutti K."/>
            <person name="Salamov A."/>
            <person name="Andreopoulos B."/>
            <person name="Baker S."/>
            <person name="Barry K."/>
            <person name="Bills G."/>
            <person name="Bluhm B."/>
            <person name="Cannon C."/>
            <person name="Castanera R."/>
            <person name="Culley D."/>
            <person name="Daum C."/>
            <person name="Ezra D."/>
            <person name="Gonzalez J."/>
            <person name="Henrissat B."/>
            <person name="Kuo A."/>
            <person name="Liang C."/>
            <person name="Lipzen A."/>
            <person name="Lutzoni F."/>
            <person name="Magnuson J."/>
            <person name="Mondo S."/>
            <person name="Nolan M."/>
            <person name="Ohm R."/>
            <person name="Pangilinan J."/>
            <person name="Park H.-J."/>
            <person name="Ramirez L."/>
            <person name="Alfaro M."/>
            <person name="Sun H."/>
            <person name="Tritt A."/>
            <person name="Yoshinaga Y."/>
            <person name="Zwiers L.-H."/>
            <person name="Turgeon B."/>
            <person name="Goodwin S."/>
            <person name="Spatafora J."/>
            <person name="Crous P."/>
            <person name="Grigoriev I."/>
        </authorList>
    </citation>
    <scope>NUCLEOTIDE SEQUENCE</scope>
    <source>
        <strain evidence="1">CBS 110217</strain>
    </source>
</reference>
<dbReference type="EMBL" id="ML978267">
    <property type="protein sequence ID" value="KAF2025404.1"/>
    <property type="molecule type" value="Genomic_DNA"/>
</dbReference>
<organism evidence="1 2">
    <name type="scientific">Setomelanomma holmii</name>
    <dbReference type="NCBI Taxonomy" id="210430"/>
    <lineage>
        <taxon>Eukaryota</taxon>
        <taxon>Fungi</taxon>
        <taxon>Dikarya</taxon>
        <taxon>Ascomycota</taxon>
        <taxon>Pezizomycotina</taxon>
        <taxon>Dothideomycetes</taxon>
        <taxon>Pleosporomycetidae</taxon>
        <taxon>Pleosporales</taxon>
        <taxon>Pleosporineae</taxon>
        <taxon>Phaeosphaeriaceae</taxon>
        <taxon>Setomelanomma</taxon>
    </lineage>
</organism>